<feature type="region of interest" description="Disordered" evidence="1">
    <location>
        <begin position="24"/>
        <end position="57"/>
    </location>
</feature>
<accession>A0A367XUG6</accession>
<proteinExistence type="predicted"/>
<dbReference type="Proteomes" id="UP000253508">
    <property type="component" value="Unassembled WGS sequence"/>
</dbReference>
<dbReference type="AlphaFoldDB" id="A0A367XUG6"/>
<evidence type="ECO:0000313" key="3">
    <source>
        <dbReference type="EMBL" id="RCK57039.1"/>
    </source>
</evidence>
<evidence type="ECO:0000313" key="4">
    <source>
        <dbReference type="Proteomes" id="UP000253508"/>
    </source>
</evidence>
<protein>
    <submittedName>
        <fullName evidence="3">ABC transporter</fullName>
    </submittedName>
</protein>
<keyword evidence="4" id="KW-1185">Reference proteome</keyword>
<comment type="caution">
    <text evidence="3">The sequence shown here is derived from an EMBL/GenBank/DDBJ whole genome shotgun (WGS) entry which is preliminary data.</text>
</comment>
<keyword evidence="2" id="KW-0732">Signal</keyword>
<evidence type="ECO:0000256" key="1">
    <source>
        <dbReference type="SAM" id="MobiDB-lite"/>
    </source>
</evidence>
<dbReference type="PROSITE" id="PS51257">
    <property type="entry name" value="PROKAR_LIPOPROTEIN"/>
    <property type="match status" value="1"/>
</dbReference>
<organism evidence="3 4">
    <name type="scientific">Microbacterium sorbitolivorans</name>
    <dbReference type="NCBI Taxonomy" id="1867410"/>
    <lineage>
        <taxon>Bacteria</taxon>
        <taxon>Bacillati</taxon>
        <taxon>Actinomycetota</taxon>
        <taxon>Actinomycetes</taxon>
        <taxon>Micrococcales</taxon>
        <taxon>Microbacteriaceae</taxon>
        <taxon>Microbacterium</taxon>
    </lineage>
</organism>
<gene>
    <name evidence="3" type="ORF">DTO57_12030</name>
</gene>
<evidence type="ECO:0000256" key="2">
    <source>
        <dbReference type="SAM" id="SignalP"/>
    </source>
</evidence>
<feature type="signal peptide" evidence="2">
    <location>
        <begin position="1"/>
        <end position="20"/>
    </location>
</feature>
<name>A0A367XUG6_9MICO</name>
<dbReference type="OrthoDB" id="60524at2"/>
<sequence length="399" mass="40887">MIRRSLIAATAAITLLTGCAAEAPANQPAPSADPAVEPEATESGHGARAGAEEIGEPQNGILTISASGEASLIDLVSEEETSIGQIGAPEALASEGRYGFVTTASGIDIVDGGAWSWDHGDHFHFYRTTPSVRGSVEGSGPVSITPPQLSTQGATGMFFADGTAVALDMAALDEGEVSEWFRIDTGEDSGVVAPAGDHAIVAAGSEARVYDASGEPQGDAVACEDPSGAIATRVGTVIGCADGALLATSDSGSVSMEMIEAPEGFERATAFDGRKGRPTVSALSGENGFWLLDTRAKAWTHVDVDATLRTVIAADDNDDNVLAIDDEGVLHVYGPDGSERGATEPIADEASTLVVDIQRAYLTAPESGLVYEIDYRDGARIARELAPAAGLAVGTEVGR</sequence>
<reference evidence="3 4" key="1">
    <citation type="submission" date="2018-07" db="EMBL/GenBank/DDBJ databases">
        <title>Microbacterium endoborsara sp. nov., a novel actinobacterium isolated from Borszczowia aralocaspica.</title>
        <authorList>
            <person name="An D."/>
        </authorList>
    </citation>
    <scope>NUCLEOTIDE SEQUENCE [LARGE SCALE GENOMIC DNA]</scope>
    <source>
        <strain evidence="3 4">C1.15228</strain>
    </source>
</reference>
<feature type="chain" id="PRO_5016826211" evidence="2">
    <location>
        <begin position="21"/>
        <end position="399"/>
    </location>
</feature>
<dbReference type="EMBL" id="QORO01000005">
    <property type="protein sequence ID" value="RCK57039.1"/>
    <property type="molecule type" value="Genomic_DNA"/>
</dbReference>
<dbReference type="RefSeq" id="WP_114118477.1">
    <property type="nucleotide sequence ID" value="NZ_BMHU01000005.1"/>
</dbReference>